<accession>K9E8B4</accession>
<evidence type="ECO:0000256" key="2">
    <source>
        <dbReference type="ARBA" id="ARBA00004963"/>
    </source>
</evidence>
<dbReference type="HOGENOM" id="CLU_030571_4_1_9"/>
<dbReference type="InterPro" id="IPR032282">
    <property type="entry name" value="HAGH_C"/>
</dbReference>
<evidence type="ECO:0000256" key="1">
    <source>
        <dbReference type="ARBA" id="ARBA00001623"/>
    </source>
</evidence>
<name>K9E8B4_9LACT</name>
<feature type="binding site" evidence="7">
    <location>
        <position position="125"/>
    </location>
    <ligand>
        <name>Zn(2+)</name>
        <dbReference type="ChEBI" id="CHEBI:29105"/>
        <label>1</label>
    </ligand>
</feature>
<dbReference type="CDD" id="cd07723">
    <property type="entry name" value="hydroxyacylglutathione_hydrolase_MBL-fold"/>
    <property type="match status" value="1"/>
</dbReference>
<dbReference type="EMBL" id="AGXA01000020">
    <property type="protein sequence ID" value="EKU93419.1"/>
    <property type="molecule type" value="Genomic_DNA"/>
</dbReference>
<dbReference type="GO" id="GO:0019243">
    <property type="term" value="P:methylglyoxal catabolic process to D-lactate via S-lactoyl-glutathione"/>
    <property type="evidence" value="ECO:0007669"/>
    <property type="project" value="UniProtKB-UniRule"/>
</dbReference>
<evidence type="ECO:0000313" key="9">
    <source>
        <dbReference type="EMBL" id="EKU93419.1"/>
    </source>
</evidence>
<dbReference type="Gene3D" id="3.60.15.10">
    <property type="entry name" value="Ribonuclease Z/Hydroxyacylglutathione hydrolase-like"/>
    <property type="match status" value="1"/>
</dbReference>
<proteinExistence type="inferred from homology"/>
<protein>
    <recommendedName>
        <fullName evidence="7">Hydroxyacylglutathione hydrolase</fullName>
        <ecNumber evidence="7">3.1.2.6</ecNumber>
    </recommendedName>
    <alternativeName>
        <fullName evidence="7">Glyoxalase II</fullName>
        <shortName evidence="7">Glx II</shortName>
    </alternativeName>
</protein>
<comment type="cofactor">
    <cofactor evidence="7">
        <name>Zn(2+)</name>
        <dbReference type="ChEBI" id="CHEBI:29105"/>
    </cofactor>
    <text evidence="7">Binds 2 Zn(2+) ions per subunit.</text>
</comment>
<organism evidence="9 10">
    <name type="scientific">Alloiococcus otitis ATCC 51267</name>
    <dbReference type="NCBI Taxonomy" id="883081"/>
    <lineage>
        <taxon>Bacteria</taxon>
        <taxon>Bacillati</taxon>
        <taxon>Bacillota</taxon>
        <taxon>Bacilli</taxon>
        <taxon>Lactobacillales</taxon>
        <taxon>Carnobacteriaceae</taxon>
        <taxon>Alloiococcus</taxon>
    </lineage>
</organism>
<dbReference type="RefSeq" id="WP_003777913.1">
    <property type="nucleotide sequence ID" value="NZ_JH992959.1"/>
</dbReference>
<keyword evidence="5 7" id="KW-0378">Hydrolase</keyword>
<feature type="binding site" evidence="7">
    <location>
        <position position="57"/>
    </location>
    <ligand>
        <name>Zn(2+)</name>
        <dbReference type="ChEBI" id="CHEBI:29105"/>
        <label>2</label>
    </ligand>
</feature>
<reference evidence="9 10" key="1">
    <citation type="submission" date="2012-09" db="EMBL/GenBank/DDBJ databases">
        <title>The Genome Sequence of Alloiococcus otitis ATCC 51267.</title>
        <authorList>
            <consortium name="The Broad Institute Genome Sequencing Platform"/>
            <person name="Earl A."/>
            <person name="Ward D."/>
            <person name="Feldgarden M."/>
            <person name="Gevers D."/>
            <person name="Huys G."/>
            <person name="Walker B."/>
            <person name="Young S.K."/>
            <person name="Zeng Q."/>
            <person name="Gargeya S."/>
            <person name="Fitzgerald M."/>
            <person name="Haas B."/>
            <person name="Abouelleil A."/>
            <person name="Alvarado L."/>
            <person name="Arachchi H.M."/>
            <person name="Berlin A.M."/>
            <person name="Chapman S.B."/>
            <person name="Goldberg J."/>
            <person name="Griggs A."/>
            <person name="Gujja S."/>
            <person name="Hansen M."/>
            <person name="Howarth C."/>
            <person name="Imamovic A."/>
            <person name="Larimer J."/>
            <person name="McCowen C."/>
            <person name="Montmayeur A."/>
            <person name="Murphy C."/>
            <person name="Neiman D."/>
            <person name="Pearson M."/>
            <person name="Priest M."/>
            <person name="Roberts A."/>
            <person name="Saif S."/>
            <person name="Shea T."/>
            <person name="Sisk P."/>
            <person name="Sykes S."/>
            <person name="Wortman J."/>
            <person name="Nusbaum C."/>
            <person name="Birren B."/>
        </authorList>
    </citation>
    <scope>NUCLEOTIDE SEQUENCE [LARGE SCALE GENOMIC DNA]</scope>
    <source>
        <strain evidence="9 10">ATCC 51267</strain>
    </source>
</reference>
<dbReference type="Pfam" id="PF16123">
    <property type="entry name" value="HAGH_C"/>
    <property type="match status" value="1"/>
</dbReference>
<comment type="caution">
    <text evidence="9">The sequence shown here is derived from an EMBL/GenBank/DDBJ whole genome shotgun (WGS) entry which is preliminary data.</text>
</comment>
<evidence type="ECO:0000256" key="7">
    <source>
        <dbReference type="HAMAP-Rule" id="MF_01374"/>
    </source>
</evidence>
<feature type="binding site" evidence="7">
    <location>
        <position position="125"/>
    </location>
    <ligand>
        <name>Zn(2+)</name>
        <dbReference type="ChEBI" id="CHEBI:29105"/>
        <label>2</label>
    </ligand>
</feature>
<dbReference type="GO" id="GO:0004416">
    <property type="term" value="F:hydroxyacylglutathione hydrolase activity"/>
    <property type="evidence" value="ECO:0007669"/>
    <property type="project" value="UniProtKB-UniRule"/>
</dbReference>
<sequence length="233" mass="25831">MPVKRLEAFEDNYIWVVEVGDQALVVDPGQADPVLDYLETSGKKLAAILLTHDHQDHVAGVDQLIEENPNTPVYGPQETGSYNSQTVQDGDQFNLLGDSFTVYLTAGHTPGHISYLSGERLFCGDALFSGGCGRVFTGDYQAQFDALQLFKTMEDSVQVYAGHEYTESNLAFAHSVQADNSVISKALEEVREKRARGEATLPSSLAFEKQVNVFLQAEDLETFKNLREKKDQF</sequence>
<feature type="binding site" evidence="7">
    <location>
        <position position="54"/>
    </location>
    <ligand>
        <name>Zn(2+)</name>
        <dbReference type="ChEBI" id="CHEBI:29105"/>
        <label>1</label>
    </ligand>
</feature>
<dbReference type="PANTHER" id="PTHR43705:SF1">
    <property type="entry name" value="HYDROXYACYLGLUTATHIONE HYDROLASE GLOB"/>
    <property type="match status" value="1"/>
</dbReference>
<dbReference type="SMART" id="SM00849">
    <property type="entry name" value="Lactamase_B"/>
    <property type="match status" value="1"/>
</dbReference>
<evidence type="ECO:0000313" key="10">
    <source>
        <dbReference type="Proteomes" id="UP000009875"/>
    </source>
</evidence>
<evidence type="ECO:0000256" key="4">
    <source>
        <dbReference type="ARBA" id="ARBA00022723"/>
    </source>
</evidence>
<dbReference type="GO" id="GO:0046872">
    <property type="term" value="F:metal ion binding"/>
    <property type="evidence" value="ECO:0007669"/>
    <property type="project" value="UniProtKB-KW"/>
</dbReference>
<dbReference type="EC" id="3.1.2.6" evidence="7"/>
<comment type="catalytic activity">
    <reaction evidence="1 7">
        <text>an S-(2-hydroxyacyl)glutathione + H2O = a 2-hydroxy carboxylate + glutathione + H(+)</text>
        <dbReference type="Rhea" id="RHEA:21864"/>
        <dbReference type="ChEBI" id="CHEBI:15377"/>
        <dbReference type="ChEBI" id="CHEBI:15378"/>
        <dbReference type="ChEBI" id="CHEBI:57925"/>
        <dbReference type="ChEBI" id="CHEBI:58896"/>
        <dbReference type="ChEBI" id="CHEBI:71261"/>
        <dbReference type="EC" id="3.1.2.6"/>
    </reaction>
</comment>
<dbReference type="InterPro" id="IPR001279">
    <property type="entry name" value="Metallo-B-lactamas"/>
</dbReference>
<feature type="domain" description="Metallo-beta-lactamase" evidence="8">
    <location>
        <begin position="11"/>
        <end position="163"/>
    </location>
</feature>
<comment type="pathway">
    <text evidence="2 7">Secondary metabolite metabolism; methylglyoxal degradation; (R)-lactate from methylglyoxal: step 2/2.</text>
</comment>
<dbReference type="OrthoDB" id="9802897at2"/>
<dbReference type="AlphaFoldDB" id="K9E8B4"/>
<dbReference type="PANTHER" id="PTHR43705">
    <property type="entry name" value="HYDROXYACYLGLUTATHIONE HYDROLASE"/>
    <property type="match status" value="1"/>
</dbReference>
<dbReference type="NCBIfam" id="TIGR03413">
    <property type="entry name" value="GSH_gloB"/>
    <property type="match status" value="1"/>
</dbReference>
<comment type="similarity">
    <text evidence="3 7">Belongs to the metallo-beta-lactamase superfamily. Glyoxalase II family.</text>
</comment>
<evidence type="ECO:0000256" key="5">
    <source>
        <dbReference type="ARBA" id="ARBA00022801"/>
    </source>
</evidence>
<keyword evidence="6 7" id="KW-0862">Zinc</keyword>
<dbReference type="InterPro" id="IPR035680">
    <property type="entry name" value="Clx_II_MBL"/>
</dbReference>
<comment type="subunit">
    <text evidence="7">Monomer.</text>
</comment>
<gene>
    <name evidence="7" type="primary">gloB</name>
    <name evidence="9" type="ORF">HMPREF9698_00951</name>
</gene>
<dbReference type="Proteomes" id="UP000009875">
    <property type="component" value="Unassembled WGS sequence"/>
</dbReference>
<keyword evidence="4 7" id="KW-0479">Metal-binding</keyword>
<keyword evidence="10" id="KW-1185">Reference proteome</keyword>
<dbReference type="InterPro" id="IPR017782">
    <property type="entry name" value="Hydroxyacylglutathione_Hdrlase"/>
</dbReference>
<evidence type="ECO:0000259" key="8">
    <source>
        <dbReference type="SMART" id="SM00849"/>
    </source>
</evidence>
<dbReference type="SUPFAM" id="SSF56281">
    <property type="entry name" value="Metallo-hydrolase/oxidoreductase"/>
    <property type="match status" value="1"/>
</dbReference>
<dbReference type="UniPathway" id="UPA00619">
    <property type="reaction ID" value="UER00676"/>
</dbReference>
<dbReference type="Pfam" id="PF00753">
    <property type="entry name" value="Lactamase_B"/>
    <property type="match status" value="1"/>
</dbReference>
<comment type="function">
    <text evidence="7">Thiolesterase that catalyzes the hydrolysis of S-D-lactoyl-glutathione to form glutathione and D-lactic acid.</text>
</comment>
<feature type="binding site" evidence="7">
    <location>
        <position position="52"/>
    </location>
    <ligand>
        <name>Zn(2+)</name>
        <dbReference type="ChEBI" id="CHEBI:29105"/>
        <label>1</label>
    </ligand>
</feature>
<dbReference type="InterPro" id="IPR050110">
    <property type="entry name" value="Glyoxalase_II_hydrolase"/>
</dbReference>
<dbReference type="PATRIC" id="fig|883081.3.peg.947"/>
<dbReference type="STRING" id="883081.HMPREF9698_00951"/>
<dbReference type="HAMAP" id="MF_01374">
    <property type="entry name" value="Glyoxalase_2"/>
    <property type="match status" value="1"/>
</dbReference>
<feature type="binding site" evidence="7">
    <location>
        <position position="163"/>
    </location>
    <ligand>
        <name>Zn(2+)</name>
        <dbReference type="ChEBI" id="CHEBI:29105"/>
        <label>2</label>
    </ligand>
</feature>
<feature type="binding site" evidence="7">
    <location>
        <position position="108"/>
    </location>
    <ligand>
        <name>Zn(2+)</name>
        <dbReference type="ChEBI" id="CHEBI:29105"/>
        <label>1</label>
    </ligand>
</feature>
<evidence type="ECO:0000256" key="6">
    <source>
        <dbReference type="ARBA" id="ARBA00022833"/>
    </source>
</evidence>
<dbReference type="eggNOG" id="COG0491">
    <property type="taxonomic scope" value="Bacteria"/>
</dbReference>
<feature type="binding site" evidence="7">
    <location>
        <position position="56"/>
    </location>
    <ligand>
        <name>Zn(2+)</name>
        <dbReference type="ChEBI" id="CHEBI:29105"/>
        <label>2</label>
    </ligand>
</feature>
<evidence type="ECO:0000256" key="3">
    <source>
        <dbReference type="ARBA" id="ARBA00006759"/>
    </source>
</evidence>
<dbReference type="InterPro" id="IPR036866">
    <property type="entry name" value="RibonucZ/Hydroxyglut_hydro"/>
</dbReference>